<dbReference type="Gene3D" id="3.30.70.1290">
    <property type="entry name" value="Transposase IS200-like"/>
    <property type="match status" value="1"/>
</dbReference>
<gene>
    <name evidence="1" type="ORF">S12H4_52756</name>
</gene>
<accession>X1VAX7</accession>
<dbReference type="GO" id="GO:0006313">
    <property type="term" value="P:DNA transposition"/>
    <property type="evidence" value="ECO:0007669"/>
    <property type="project" value="InterPro"/>
</dbReference>
<organism evidence="1">
    <name type="scientific">marine sediment metagenome</name>
    <dbReference type="NCBI Taxonomy" id="412755"/>
    <lineage>
        <taxon>unclassified sequences</taxon>
        <taxon>metagenomes</taxon>
        <taxon>ecological metagenomes</taxon>
    </lineage>
</organism>
<evidence type="ECO:0000313" key="1">
    <source>
        <dbReference type="EMBL" id="GAJ10486.1"/>
    </source>
</evidence>
<dbReference type="AlphaFoldDB" id="X1VAX7"/>
<proteinExistence type="predicted"/>
<dbReference type="GO" id="GO:0003677">
    <property type="term" value="F:DNA binding"/>
    <property type="evidence" value="ECO:0007669"/>
    <property type="project" value="InterPro"/>
</dbReference>
<comment type="caution">
    <text evidence="1">The sequence shown here is derived from an EMBL/GenBank/DDBJ whole genome shotgun (WGS) entry which is preliminary data.</text>
</comment>
<dbReference type="EMBL" id="BARW01033507">
    <property type="protein sequence ID" value="GAJ10486.1"/>
    <property type="molecule type" value="Genomic_DNA"/>
</dbReference>
<dbReference type="GO" id="GO:0004803">
    <property type="term" value="F:transposase activity"/>
    <property type="evidence" value="ECO:0007669"/>
    <property type="project" value="InterPro"/>
</dbReference>
<reference evidence="1" key="1">
    <citation type="journal article" date="2014" name="Front. Microbiol.">
        <title>High frequency of phylogenetically diverse reductive dehalogenase-homologous genes in deep subseafloor sedimentary metagenomes.</title>
        <authorList>
            <person name="Kawai M."/>
            <person name="Futagami T."/>
            <person name="Toyoda A."/>
            <person name="Takaki Y."/>
            <person name="Nishi S."/>
            <person name="Hori S."/>
            <person name="Arai W."/>
            <person name="Tsubouchi T."/>
            <person name="Morono Y."/>
            <person name="Uchiyama I."/>
            <person name="Ito T."/>
            <person name="Fujiyama A."/>
            <person name="Inagaki F."/>
            <person name="Takami H."/>
        </authorList>
    </citation>
    <scope>NUCLEOTIDE SEQUENCE</scope>
    <source>
        <strain evidence="1">Expedition CK06-06</strain>
    </source>
</reference>
<name>X1VAX7_9ZZZZ</name>
<sequence>MRYIEQNSVRAGLVKRPEDYKWSSARAHILGAKDPLISTREILELADLSRYKDYIRNECTTLELDTIRRMTQQGFPLGSIEFQRKIESIIKRKIIPCPRGRPNKDG</sequence>
<dbReference type="InterPro" id="IPR036515">
    <property type="entry name" value="Transposase_17_sf"/>
</dbReference>
<protein>
    <submittedName>
        <fullName evidence="1">Uncharacterized protein</fullName>
    </submittedName>
</protein>